<dbReference type="InterPro" id="IPR008271">
    <property type="entry name" value="Ser/Thr_kinase_AS"/>
</dbReference>
<evidence type="ECO:0000256" key="13">
    <source>
        <dbReference type="ARBA" id="ARBA00023187"/>
    </source>
</evidence>
<evidence type="ECO:0000256" key="11">
    <source>
        <dbReference type="ARBA" id="ARBA00022884"/>
    </source>
</evidence>
<dbReference type="PANTHER" id="PTHR24054">
    <property type="entry name" value="CASEIN KINASE II SUBUNIT ALPHA"/>
    <property type="match status" value="1"/>
</dbReference>
<dbReference type="CDD" id="cd14132">
    <property type="entry name" value="STKc_CK2_alpha"/>
    <property type="match status" value="1"/>
</dbReference>
<dbReference type="InterPro" id="IPR000719">
    <property type="entry name" value="Prot_kinase_dom"/>
</dbReference>
<dbReference type="InterPro" id="IPR017441">
    <property type="entry name" value="Protein_kinase_ATP_BS"/>
</dbReference>
<evidence type="ECO:0000256" key="10">
    <source>
        <dbReference type="ARBA" id="ARBA00022840"/>
    </source>
</evidence>
<evidence type="ECO:0000256" key="12">
    <source>
        <dbReference type="ARBA" id="ARBA00022946"/>
    </source>
</evidence>
<name>A0A830C942_9LAMI</name>
<dbReference type="FunFam" id="1.10.1520.10:FF:000011">
    <property type="entry name" value="Ribonuclease III domain-containing protein RNC1, chloroplastic"/>
    <property type="match status" value="1"/>
</dbReference>
<keyword evidence="23" id="KW-1185">Reference proteome</keyword>
<accession>A0A830C942</accession>
<dbReference type="SUPFAM" id="SSF69065">
    <property type="entry name" value="RNase III domain-like"/>
    <property type="match status" value="2"/>
</dbReference>
<gene>
    <name evidence="22" type="ORF">PHJA_001754100</name>
</gene>
<keyword evidence="2 19" id="KW-0723">Serine/threonine-protein kinase</keyword>
<comment type="subcellular location">
    <subcellularLocation>
        <location evidence="1">Plastid</location>
        <location evidence="1">Chloroplast</location>
    </subcellularLocation>
</comment>
<dbReference type="EMBL" id="BMAC01000421">
    <property type="protein sequence ID" value="GFP96100.1"/>
    <property type="molecule type" value="Genomic_DNA"/>
</dbReference>
<dbReference type="GO" id="GO:0106310">
    <property type="term" value="F:protein serine kinase activity"/>
    <property type="evidence" value="ECO:0007669"/>
    <property type="project" value="UniProtKB-UniRule"/>
</dbReference>
<keyword evidence="11" id="KW-0694">RNA-binding</keyword>
<dbReference type="GO" id="GO:0005956">
    <property type="term" value="C:protein kinase CK2 complex"/>
    <property type="evidence" value="ECO:0007669"/>
    <property type="project" value="TreeGrafter"/>
</dbReference>
<evidence type="ECO:0000256" key="5">
    <source>
        <dbReference type="ARBA" id="ARBA00022664"/>
    </source>
</evidence>
<evidence type="ECO:0000313" key="22">
    <source>
        <dbReference type="EMBL" id="GFP96100.1"/>
    </source>
</evidence>
<dbReference type="FunFam" id="3.30.200.20:FF:000088">
    <property type="entry name" value="Casein kinase II subunit alpha"/>
    <property type="match status" value="1"/>
</dbReference>
<feature type="domain" description="Protein kinase" evidence="20">
    <location>
        <begin position="583"/>
        <end position="844"/>
    </location>
</feature>
<evidence type="ECO:0000256" key="4">
    <source>
        <dbReference type="ARBA" id="ARBA00022640"/>
    </source>
</evidence>
<dbReference type="InterPro" id="IPR011009">
    <property type="entry name" value="Kinase-like_dom_sf"/>
</dbReference>
<dbReference type="GO" id="GO:0009507">
    <property type="term" value="C:chloroplast"/>
    <property type="evidence" value="ECO:0007669"/>
    <property type="project" value="UniProtKB-SubCell"/>
</dbReference>
<comment type="function">
    <text evidence="15">Binds specific group II introns in chloroplasts and facilitates their splicing. Acts on both subgroup IIA and subgroup IIB introns. The substrates of the subgroup II also require the CRM domain proteins CAF1 or CAF2. Binds both single-stranded and double-stranded RNA non-specifically, but lacks endonuclease activity. Required for plastid ribosome biogenesis.</text>
</comment>
<evidence type="ECO:0000259" key="20">
    <source>
        <dbReference type="PROSITE" id="PS50011"/>
    </source>
</evidence>
<dbReference type="CDD" id="cd00593">
    <property type="entry name" value="RIBOc"/>
    <property type="match status" value="2"/>
</dbReference>
<comment type="subunit">
    <text evidence="17">Interacts with RNA. Part of large ribonucleo-protein particles that contain CAF1 and/or CAF2.</text>
</comment>
<dbReference type="GO" id="GO:0005634">
    <property type="term" value="C:nucleus"/>
    <property type="evidence" value="ECO:0007669"/>
    <property type="project" value="TreeGrafter"/>
</dbReference>
<protein>
    <recommendedName>
        <fullName evidence="19">Casein kinase II subunit alpha</fullName>
        <shortName evidence="19">CK II alpha</shortName>
        <ecNumber evidence="19">2.7.11.1</ecNumber>
    </recommendedName>
</protein>
<comment type="caution">
    <text evidence="22">The sequence shown here is derived from an EMBL/GenBank/DDBJ whole genome shotgun (WGS) entry which is preliminary data.</text>
</comment>
<dbReference type="GO" id="GO:0051726">
    <property type="term" value="P:regulation of cell cycle"/>
    <property type="evidence" value="ECO:0007669"/>
    <property type="project" value="TreeGrafter"/>
</dbReference>
<keyword evidence="5" id="KW-0507">mRNA processing</keyword>
<comment type="catalytic activity">
    <reaction evidence="19">
        <text>L-threonyl-[protein] + ATP = O-phospho-L-threonyl-[protein] + ADP + H(+)</text>
        <dbReference type="Rhea" id="RHEA:46608"/>
        <dbReference type="Rhea" id="RHEA-COMP:11060"/>
        <dbReference type="Rhea" id="RHEA-COMP:11605"/>
        <dbReference type="ChEBI" id="CHEBI:15378"/>
        <dbReference type="ChEBI" id="CHEBI:30013"/>
        <dbReference type="ChEBI" id="CHEBI:30616"/>
        <dbReference type="ChEBI" id="CHEBI:61977"/>
        <dbReference type="ChEBI" id="CHEBI:456216"/>
        <dbReference type="EC" id="2.7.11.1"/>
    </reaction>
</comment>
<dbReference type="Pfam" id="PF00636">
    <property type="entry name" value="Ribonuclease_3"/>
    <property type="match status" value="1"/>
</dbReference>
<dbReference type="FunFam" id="1.10.510.10:FF:000059">
    <property type="entry name" value="Casein kinase II subunit alpha"/>
    <property type="match status" value="1"/>
</dbReference>
<dbReference type="GO" id="GO:0003723">
    <property type="term" value="F:RNA binding"/>
    <property type="evidence" value="ECO:0007669"/>
    <property type="project" value="UniProtKB-KW"/>
</dbReference>
<evidence type="ECO:0000256" key="18">
    <source>
        <dbReference type="PROSITE-ProRule" id="PRU10141"/>
    </source>
</evidence>
<dbReference type="Gene3D" id="3.30.200.20">
    <property type="entry name" value="Phosphorylase Kinase, domain 1"/>
    <property type="match status" value="1"/>
</dbReference>
<dbReference type="PROSITE" id="PS50142">
    <property type="entry name" value="RNASE_3_2"/>
    <property type="match status" value="1"/>
</dbReference>
<dbReference type="GO" id="GO:0005524">
    <property type="term" value="F:ATP binding"/>
    <property type="evidence" value="ECO:0007669"/>
    <property type="project" value="UniProtKB-UniRule"/>
</dbReference>
<evidence type="ECO:0000256" key="7">
    <source>
        <dbReference type="ARBA" id="ARBA00022737"/>
    </source>
</evidence>
<evidence type="ECO:0000256" key="6">
    <source>
        <dbReference type="ARBA" id="ARBA00022679"/>
    </source>
</evidence>
<dbReference type="SMART" id="SM00220">
    <property type="entry name" value="S_TKc"/>
    <property type="match status" value="1"/>
</dbReference>
<keyword evidence="8 18" id="KW-0547">Nucleotide-binding</keyword>
<proteinExistence type="inferred from homology"/>
<dbReference type="FunFam" id="1.10.1520.10:FF:000009">
    <property type="entry name" value="Ribonuclease III domain-containing protein RNC1, chloroplastic"/>
    <property type="match status" value="1"/>
</dbReference>
<reference evidence="22" key="1">
    <citation type="submission" date="2020-07" db="EMBL/GenBank/DDBJ databases">
        <title>Ethylene signaling mediates host invasion by parasitic plants.</title>
        <authorList>
            <person name="Yoshida S."/>
        </authorList>
    </citation>
    <scope>NUCLEOTIDE SEQUENCE</scope>
    <source>
        <strain evidence="22">Okayama</strain>
    </source>
</reference>
<keyword evidence="3" id="KW-0150">Chloroplast</keyword>
<evidence type="ECO:0000259" key="21">
    <source>
        <dbReference type="PROSITE" id="PS50142"/>
    </source>
</evidence>
<dbReference type="EC" id="2.7.11.1" evidence="19"/>
<keyword evidence="9 19" id="KW-0418">Kinase</keyword>
<evidence type="ECO:0000313" key="23">
    <source>
        <dbReference type="Proteomes" id="UP000653305"/>
    </source>
</evidence>
<organism evidence="22 23">
    <name type="scientific">Phtheirospermum japonicum</name>
    <dbReference type="NCBI Taxonomy" id="374723"/>
    <lineage>
        <taxon>Eukaryota</taxon>
        <taxon>Viridiplantae</taxon>
        <taxon>Streptophyta</taxon>
        <taxon>Embryophyta</taxon>
        <taxon>Tracheophyta</taxon>
        <taxon>Spermatophyta</taxon>
        <taxon>Magnoliopsida</taxon>
        <taxon>eudicotyledons</taxon>
        <taxon>Gunneridae</taxon>
        <taxon>Pentapetalae</taxon>
        <taxon>asterids</taxon>
        <taxon>lamiids</taxon>
        <taxon>Lamiales</taxon>
        <taxon>Orobanchaceae</taxon>
        <taxon>Orobanchaceae incertae sedis</taxon>
        <taxon>Phtheirospermum</taxon>
    </lineage>
</organism>
<evidence type="ECO:0000256" key="3">
    <source>
        <dbReference type="ARBA" id="ARBA00022528"/>
    </source>
</evidence>
<dbReference type="InterPro" id="IPR045216">
    <property type="entry name" value="CK2_alpha"/>
</dbReference>
<dbReference type="InterPro" id="IPR000999">
    <property type="entry name" value="RNase_III_dom"/>
</dbReference>
<dbReference type="OrthoDB" id="1897625at2759"/>
<keyword evidence="10 18" id="KW-0067">ATP-binding</keyword>
<dbReference type="PANTHER" id="PTHR24054:SF56">
    <property type="entry name" value="CASEIN KINASE II SUBUNIT ALPHA-1"/>
    <property type="match status" value="1"/>
</dbReference>
<dbReference type="Gene3D" id="1.10.1520.10">
    <property type="entry name" value="Ribonuclease III domain"/>
    <property type="match status" value="2"/>
</dbReference>
<keyword evidence="7" id="KW-0677">Repeat</keyword>
<evidence type="ECO:0000256" key="2">
    <source>
        <dbReference type="ARBA" id="ARBA00022527"/>
    </source>
</evidence>
<dbReference type="GO" id="GO:1990904">
    <property type="term" value="C:ribonucleoprotein complex"/>
    <property type="evidence" value="ECO:0007669"/>
    <property type="project" value="UniProtKB-KW"/>
</dbReference>
<evidence type="ECO:0000256" key="19">
    <source>
        <dbReference type="RuleBase" id="RU369118"/>
    </source>
</evidence>
<comment type="similarity">
    <text evidence="16 19">Belongs to the protein kinase superfamily. Ser/Thr protein kinase family. CK2 subfamily.</text>
</comment>
<comment type="catalytic activity">
    <reaction evidence="19">
        <text>L-seryl-[protein] + ATP = O-phospho-L-seryl-[protein] + ADP + H(+)</text>
        <dbReference type="Rhea" id="RHEA:17989"/>
        <dbReference type="Rhea" id="RHEA-COMP:9863"/>
        <dbReference type="Rhea" id="RHEA-COMP:11604"/>
        <dbReference type="ChEBI" id="CHEBI:15378"/>
        <dbReference type="ChEBI" id="CHEBI:29999"/>
        <dbReference type="ChEBI" id="CHEBI:30616"/>
        <dbReference type="ChEBI" id="CHEBI:83421"/>
        <dbReference type="ChEBI" id="CHEBI:456216"/>
        <dbReference type="EC" id="2.7.11.1"/>
    </reaction>
</comment>
<keyword evidence="13" id="KW-0508">mRNA splicing</keyword>
<dbReference type="GO" id="GO:0004525">
    <property type="term" value="F:ribonuclease III activity"/>
    <property type="evidence" value="ECO:0007669"/>
    <property type="project" value="InterPro"/>
</dbReference>
<keyword evidence="14" id="KW-0687">Ribonucleoprotein</keyword>
<dbReference type="InterPro" id="IPR036389">
    <property type="entry name" value="RNase_III_sf"/>
</dbReference>
<dbReference type="GO" id="GO:0004674">
    <property type="term" value="F:protein serine/threonine kinase activity"/>
    <property type="evidence" value="ECO:0007669"/>
    <property type="project" value="UniProtKB-UniRule"/>
</dbReference>
<evidence type="ECO:0000256" key="17">
    <source>
        <dbReference type="ARBA" id="ARBA00065223"/>
    </source>
</evidence>
<evidence type="ECO:0000256" key="8">
    <source>
        <dbReference type="ARBA" id="ARBA00022741"/>
    </source>
</evidence>
<evidence type="ECO:0000256" key="15">
    <source>
        <dbReference type="ARBA" id="ARBA00057170"/>
    </source>
</evidence>
<comment type="function">
    <text evidence="19">Casein kinases are operationally defined by their preferential utilization of acidic proteins as substrates.</text>
</comment>
<dbReference type="PROSITE" id="PS00107">
    <property type="entry name" value="PROTEIN_KINASE_ATP"/>
    <property type="match status" value="1"/>
</dbReference>
<feature type="domain" description="RNase III" evidence="21">
    <location>
        <begin position="160"/>
        <end position="273"/>
    </location>
</feature>
<evidence type="ECO:0000256" key="1">
    <source>
        <dbReference type="ARBA" id="ARBA00004229"/>
    </source>
</evidence>
<sequence length="858" mass="100648">MELYSSFKSHFKPDISFSSSISSFPYQAHLKTPKISPNFHVLSVAVDPKELPQNSPQRLLKELAERKKTVSPKKRAPPKRFILKPPLDDARLAERFLNSPQLSLKSFPLLSSCLPSSRLNNADRTWIDEFLLEAKQALGYPLEPSENYGNDNPAKQFDTLLYLAFQHPHCERTNARHVRSGHSRLSFLGEYVLEMALCEFFLQRYPRESPGPMRERVYALIGKRYLPRWIKGAGLQNLVFQYDDMDKLIRKDREPPVKSVFWALFGAIYLCFGMPEVYRLLFEVFGMDPEAEDCQPKLRRQLEDVDYVSVEFDNQKLSWQDVAAYKAITNALFAHPRLFRACVPPGMHRFRGNIWDYDSRPQVMRTLGYPLSMKDRIPEITQARNIELGLGLQLCFMHPSVHKFEHPRFCFERLEYVGQKIQDLVMAERLLMKHLDAPGRWLQEKHRRLLMNKFCGKYLREKYLHRFIIYSDEVQDAYEHNRRLRNPATTSVQQAIHGLSYAVYGKPDVRRLMFEVFDFEQIQPKALLSVSALITTEKANCADGDLRLGMSKSRVYAEINVVRPREYWDYENLTVQWGEQDDYEIVRKVGRGKYSEVFEGVNVNNNERCIIKILKPVKKKKIKREIKILQNLRGGTNIVKLIDIVRDQHSKTPSLIFEFVNSTDFKVLYPTLTDYDIRYYIYELLKALDYCHSQGIMHRDVKPHNVMIDHELRKLRLIDWGLAEFYHPGKEYNVRVASRYFKGPELLVDLQDYDFSLDLWSLGCMFAGMIFRKEPFFYGHDNQDQLVKIAKVLGTDELNAYLHKYHLDLDPQLEALAIDFLDKLLRYDHQDRLTAKEAMGHPYFSQVRAVENSRMRTQ</sequence>
<keyword evidence="12" id="KW-0809">Transit peptide</keyword>
<dbReference type="GO" id="GO:0008380">
    <property type="term" value="P:RNA splicing"/>
    <property type="evidence" value="ECO:0007669"/>
    <property type="project" value="UniProtKB-KW"/>
</dbReference>
<keyword evidence="6 19" id="KW-0808">Transferase</keyword>
<evidence type="ECO:0000256" key="14">
    <source>
        <dbReference type="ARBA" id="ARBA00023274"/>
    </source>
</evidence>
<dbReference type="SUPFAM" id="SSF56112">
    <property type="entry name" value="Protein kinase-like (PK-like)"/>
    <property type="match status" value="1"/>
</dbReference>
<dbReference type="SMART" id="SM00535">
    <property type="entry name" value="RIBOc"/>
    <property type="match status" value="1"/>
</dbReference>
<dbReference type="Gene3D" id="1.10.510.10">
    <property type="entry name" value="Transferase(Phosphotransferase) domain 1"/>
    <property type="match status" value="1"/>
</dbReference>
<keyword evidence="4" id="KW-0934">Plastid</keyword>
<dbReference type="PROSITE" id="PS00108">
    <property type="entry name" value="PROTEIN_KINASE_ST"/>
    <property type="match status" value="1"/>
</dbReference>
<evidence type="ECO:0000256" key="9">
    <source>
        <dbReference type="ARBA" id="ARBA00022777"/>
    </source>
</evidence>
<evidence type="ECO:0000256" key="16">
    <source>
        <dbReference type="ARBA" id="ARBA00061236"/>
    </source>
</evidence>
<dbReference type="PROSITE" id="PS50011">
    <property type="entry name" value="PROTEIN_KINASE_DOM"/>
    <property type="match status" value="1"/>
</dbReference>
<dbReference type="AlphaFoldDB" id="A0A830C942"/>
<dbReference type="Proteomes" id="UP000653305">
    <property type="component" value="Unassembled WGS sequence"/>
</dbReference>
<feature type="binding site" evidence="18">
    <location>
        <position position="612"/>
    </location>
    <ligand>
        <name>ATP</name>
        <dbReference type="ChEBI" id="CHEBI:30616"/>
    </ligand>
</feature>
<dbReference type="Pfam" id="PF00069">
    <property type="entry name" value="Pkinase"/>
    <property type="match status" value="1"/>
</dbReference>
<dbReference type="GO" id="GO:0006397">
    <property type="term" value="P:mRNA processing"/>
    <property type="evidence" value="ECO:0007669"/>
    <property type="project" value="UniProtKB-KW"/>
</dbReference>
<dbReference type="GO" id="GO:0005829">
    <property type="term" value="C:cytosol"/>
    <property type="evidence" value="ECO:0007669"/>
    <property type="project" value="TreeGrafter"/>
</dbReference>